<dbReference type="RefSeq" id="XP_024509330.1">
    <property type="nucleotide sequence ID" value="XM_024643686.1"/>
</dbReference>
<name>A0A090LRA6_STRRB</name>
<dbReference type="WormBase" id="SRAE_2000476800">
    <property type="protein sequence ID" value="SRP09072"/>
    <property type="gene ID" value="WBGene00265010"/>
</dbReference>
<dbReference type="AlphaFoldDB" id="A0A090LRA6"/>
<sequence length="91" mass="9975">MNSKLIIAFFAIIFATVSAQYYYPYGSYYGGYYNGLNGYVGNYAGYAAAYPGYASYYPSAFATSYYGFGSNKNKGVESQQAQSNVKLTNNS</sequence>
<reference evidence="4" key="2">
    <citation type="submission" date="2020-12" db="UniProtKB">
        <authorList>
            <consortium name="WormBaseParasite"/>
        </authorList>
    </citation>
    <scope>IDENTIFICATION</scope>
</reference>
<protein>
    <submittedName>
        <fullName evidence="2 4">Uncharacterized protein</fullName>
    </submittedName>
</protein>
<dbReference type="CTD" id="36382503"/>
<keyword evidence="3" id="KW-1185">Reference proteome</keyword>
<dbReference type="GeneID" id="36382503"/>
<evidence type="ECO:0000256" key="1">
    <source>
        <dbReference type="SAM" id="SignalP"/>
    </source>
</evidence>
<dbReference type="Proteomes" id="UP000035682">
    <property type="component" value="Unplaced"/>
</dbReference>
<gene>
    <name evidence="2 4 5" type="ORF">SRAE_2000476800</name>
</gene>
<dbReference type="WBParaSite" id="SRAE_2000476800.1">
    <property type="protein sequence ID" value="SRAE_2000476800.1"/>
    <property type="gene ID" value="WBGene00265010"/>
</dbReference>
<evidence type="ECO:0000313" key="5">
    <source>
        <dbReference type="WormBase" id="SRAE_2000476800"/>
    </source>
</evidence>
<feature type="chain" id="PRO_5015031055" evidence="1">
    <location>
        <begin position="20"/>
        <end position="91"/>
    </location>
</feature>
<evidence type="ECO:0000313" key="4">
    <source>
        <dbReference type="WBParaSite" id="SRAE_2000476800.1"/>
    </source>
</evidence>
<proteinExistence type="predicted"/>
<evidence type="ECO:0000313" key="3">
    <source>
        <dbReference type="Proteomes" id="UP000035682"/>
    </source>
</evidence>
<evidence type="ECO:0000313" key="2">
    <source>
        <dbReference type="EMBL" id="CEF70131.1"/>
    </source>
</evidence>
<accession>A0A090LRA6</accession>
<dbReference type="EMBL" id="LN609529">
    <property type="protein sequence ID" value="CEF70131.1"/>
    <property type="molecule type" value="Genomic_DNA"/>
</dbReference>
<reference evidence="2 3" key="1">
    <citation type="submission" date="2014-09" db="EMBL/GenBank/DDBJ databases">
        <authorList>
            <person name="Martin A.A."/>
        </authorList>
    </citation>
    <scope>NUCLEOTIDE SEQUENCE</scope>
    <source>
        <strain evidence="3">ED321</strain>
        <strain evidence="2">ED321 Heterogonic</strain>
    </source>
</reference>
<organism evidence="2">
    <name type="scientific">Strongyloides ratti</name>
    <name type="common">Parasitic roundworm</name>
    <dbReference type="NCBI Taxonomy" id="34506"/>
    <lineage>
        <taxon>Eukaryota</taxon>
        <taxon>Metazoa</taxon>
        <taxon>Ecdysozoa</taxon>
        <taxon>Nematoda</taxon>
        <taxon>Chromadorea</taxon>
        <taxon>Rhabditida</taxon>
        <taxon>Tylenchina</taxon>
        <taxon>Panagrolaimomorpha</taxon>
        <taxon>Strongyloidoidea</taxon>
        <taxon>Strongyloididae</taxon>
        <taxon>Strongyloides</taxon>
    </lineage>
</organism>
<feature type="signal peptide" evidence="1">
    <location>
        <begin position="1"/>
        <end position="19"/>
    </location>
</feature>
<keyword evidence="1" id="KW-0732">Signal</keyword>